<dbReference type="Proteomes" id="UP001350748">
    <property type="component" value="Unassembled WGS sequence"/>
</dbReference>
<keyword evidence="2" id="KW-1185">Reference proteome</keyword>
<evidence type="ECO:0000313" key="2">
    <source>
        <dbReference type="Proteomes" id="UP001350748"/>
    </source>
</evidence>
<dbReference type="InterPro" id="IPR024524">
    <property type="entry name" value="DUF3800"/>
</dbReference>
<comment type="caution">
    <text evidence="1">The sequence shown here is derived from an EMBL/GenBank/DDBJ whole genome shotgun (WGS) entry which is preliminary data.</text>
</comment>
<protein>
    <submittedName>
        <fullName evidence="1">DUF3800 domain-containing protein</fullName>
    </submittedName>
</protein>
<dbReference type="RefSeq" id="WP_332081810.1">
    <property type="nucleotide sequence ID" value="NZ_JAZHYN010000024.1"/>
</dbReference>
<reference evidence="1 2" key="1">
    <citation type="submission" date="2024-02" db="EMBL/GenBank/DDBJ databases">
        <authorList>
            <person name="Grouzdev D."/>
        </authorList>
    </citation>
    <scope>NUCLEOTIDE SEQUENCE [LARGE SCALE GENOMIC DNA]</scope>
    <source>
        <strain evidence="1 2">9N</strain>
    </source>
</reference>
<accession>A0ABU7XI50</accession>
<gene>
    <name evidence="1" type="ORF">V3H18_09620</name>
</gene>
<evidence type="ECO:0000313" key="1">
    <source>
        <dbReference type="EMBL" id="MEF3366790.1"/>
    </source>
</evidence>
<proteinExistence type="predicted"/>
<organism evidence="1 2">
    <name type="scientific">Methylocystis borbori</name>
    <dbReference type="NCBI Taxonomy" id="3118750"/>
    <lineage>
        <taxon>Bacteria</taxon>
        <taxon>Pseudomonadati</taxon>
        <taxon>Pseudomonadota</taxon>
        <taxon>Alphaproteobacteria</taxon>
        <taxon>Hyphomicrobiales</taxon>
        <taxon>Methylocystaceae</taxon>
        <taxon>Methylocystis</taxon>
    </lineage>
</organism>
<dbReference type="Pfam" id="PF12686">
    <property type="entry name" value="DUF3800"/>
    <property type="match status" value="1"/>
</dbReference>
<sequence length="273" mass="31028">MRYIYLDEAGTSAREPVTVVVGVITKPDDHWAAVRKEISDLVTTVPERYRQNFHFHAKSIWGDKKYREDWAIEDRLKLIAAFAAIPVKFGLSIALGKIRRDAGDQDIIDQVGLNGHFSLSQWHHARAFMQCALQADAYLRERCDKEEIATLIAEDVPDMRSKLRGMFEITKTLYVPPHLLEINGRYRQGISQIQDGVQFAEKSQAPILQVADACAFCFRRFFSEQSYGEELTRSMGVQLNLSEWSGPCSSAIFTKDPIKRISPYPLNFPGGEL</sequence>
<name>A0ABU7XI50_9HYPH</name>
<dbReference type="EMBL" id="JAZHYN010000024">
    <property type="protein sequence ID" value="MEF3366790.1"/>
    <property type="molecule type" value="Genomic_DNA"/>
</dbReference>